<protein>
    <submittedName>
        <fullName evidence="2">DinB family protein</fullName>
    </submittedName>
</protein>
<dbReference type="Proteomes" id="UP001597351">
    <property type="component" value="Unassembled WGS sequence"/>
</dbReference>
<evidence type="ECO:0000313" key="2">
    <source>
        <dbReference type="EMBL" id="MFD1946944.1"/>
    </source>
</evidence>
<gene>
    <name evidence="2" type="ORF">ACFSDE_09075</name>
</gene>
<evidence type="ECO:0000313" key="3">
    <source>
        <dbReference type="Proteomes" id="UP001597351"/>
    </source>
</evidence>
<dbReference type="Gene3D" id="1.20.120.450">
    <property type="entry name" value="dinb family like domain"/>
    <property type="match status" value="1"/>
</dbReference>
<dbReference type="Pfam" id="PF00805">
    <property type="entry name" value="Pentapeptide"/>
    <property type="match status" value="1"/>
</dbReference>
<dbReference type="EMBL" id="JBHUGD010000003">
    <property type="protein sequence ID" value="MFD1946944.1"/>
    <property type="molecule type" value="Genomic_DNA"/>
</dbReference>
<dbReference type="Gene3D" id="2.160.20.80">
    <property type="entry name" value="E3 ubiquitin-protein ligase SopA"/>
    <property type="match status" value="1"/>
</dbReference>
<accession>A0ABW4TMF9</accession>
<reference evidence="3" key="1">
    <citation type="journal article" date="2019" name="Int. J. Syst. Evol. Microbiol.">
        <title>The Global Catalogue of Microorganisms (GCM) 10K type strain sequencing project: providing services to taxonomists for standard genome sequencing and annotation.</title>
        <authorList>
            <consortium name="The Broad Institute Genomics Platform"/>
            <consortium name="The Broad Institute Genome Sequencing Center for Infectious Disease"/>
            <person name="Wu L."/>
            <person name="Ma J."/>
        </authorList>
    </citation>
    <scope>NUCLEOTIDE SEQUENCE [LARGE SCALE GENOMIC DNA]</scope>
    <source>
        <strain evidence="3">CGMCC 1.12477</strain>
    </source>
</reference>
<sequence length="257" mass="29463">MTDFRDLRASTFESVDLTGSTFRRAYLNDVTFQNIDMVGTRIHDVDLIDVEITGEIRNVTINGVEVSGFVEAELDRQQPGRAKMRPTTADGFREAWDLLDELWAGTVERARALEARRPGALHESVDGEWSFIQTLRHLAYATEVWVLRALLGDPRPWHPLSLPFDQMTPHPEVPWDRAARPDLDEALALRDDRRAAVRRVLDDLTDEQLAGETTPVEGPSWPPARAYPVREVLSTILNEEWEHRRYAERDLTVLENR</sequence>
<dbReference type="Pfam" id="PF12867">
    <property type="entry name" value="DinB_2"/>
    <property type="match status" value="1"/>
</dbReference>
<comment type="caution">
    <text evidence="2">The sequence shown here is derived from an EMBL/GenBank/DDBJ whole genome shotgun (WGS) entry which is preliminary data.</text>
</comment>
<feature type="domain" description="DinB-like" evidence="1">
    <location>
        <begin position="99"/>
        <end position="246"/>
    </location>
</feature>
<evidence type="ECO:0000259" key="1">
    <source>
        <dbReference type="Pfam" id="PF12867"/>
    </source>
</evidence>
<proteinExistence type="predicted"/>
<dbReference type="RefSeq" id="WP_343917575.1">
    <property type="nucleotide sequence ID" value="NZ_BAAAJT010000002.1"/>
</dbReference>
<organism evidence="2 3">
    <name type="scientific">Nocardioides aestuarii</name>
    <dbReference type="NCBI Taxonomy" id="252231"/>
    <lineage>
        <taxon>Bacteria</taxon>
        <taxon>Bacillati</taxon>
        <taxon>Actinomycetota</taxon>
        <taxon>Actinomycetes</taxon>
        <taxon>Propionibacteriales</taxon>
        <taxon>Nocardioidaceae</taxon>
        <taxon>Nocardioides</taxon>
    </lineage>
</organism>
<keyword evidence="3" id="KW-1185">Reference proteome</keyword>
<dbReference type="InterPro" id="IPR034660">
    <property type="entry name" value="DinB/YfiT-like"/>
</dbReference>
<dbReference type="InterPro" id="IPR024775">
    <property type="entry name" value="DinB-like"/>
</dbReference>
<dbReference type="InterPro" id="IPR001646">
    <property type="entry name" value="5peptide_repeat"/>
</dbReference>
<name>A0ABW4TMF9_9ACTN</name>
<dbReference type="SUPFAM" id="SSF109854">
    <property type="entry name" value="DinB/YfiT-like putative metalloenzymes"/>
    <property type="match status" value="1"/>
</dbReference>
<dbReference type="SUPFAM" id="SSF141571">
    <property type="entry name" value="Pentapeptide repeat-like"/>
    <property type="match status" value="1"/>
</dbReference>